<dbReference type="InterPro" id="IPR038772">
    <property type="entry name" value="Sph/SMPD2-like"/>
</dbReference>
<dbReference type="GO" id="GO:0016020">
    <property type="term" value="C:membrane"/>
    <property type="evidence" value="ECO:0007669"/>
    <property type="project" value="GOC"/>
</dbReference>
<organism evidence="12 14">
    <name type="scientific">Petromyzon marinus</name>
    <name type="common">Sea lamprey</name>
    <dbReference type="NCBI Taxonomy" id="7757"/>
    <lineage>
        <taxon>Eukaryota</taxon>
        <taxon>Metazoa</taxon>
        <taxon>Chordata</taxon>
        <taxon>Craniata</taxon>
        <taxon>Vertebrata</taxon>
        <taxon>Cyclostomata</taxon>
        <taxon>Hyperoartia</taxon>
        <taxon>Petromyzontiformes</taxon>
        <taxon>Petromyzontidae</taxon>
        <taxon>Petromyzon</taxon>
    </lineage>
</organism>
<evidence type="ECO:0000256" key="9">
    <source>
        <dbReference type="SAM" id="MobiDB-lite"/>
    </source>
</evidence>
<evidence type="ECO:0000256" key="3">
    <source>
        <dbReference type="ARBA" id="ARBA00006335"/>
    </source>
</evidence>
<reference evidence="13 14" key="1">
    <citation type="submission" date="2025-04" db="UniProtKB">
        <authorList>
            <consortium name="RefSeq"/>
        </authorList>
    </citation>
    <scope>IDENTIFICATION</scope>
    <source>
        <tissue evidence="13 14">Sperm</tissue>
    </source>
</reference>
<dbReference type="GO" id="GO:0006684">
    <property type="term" value="P:sphingomyelin metabolic process"/>
    <property type="evidence" value="ECO:0007669"/>
    <property type="project" value="TreeGrafter"/>
</dbReference>
<keyword evidence="6" id="KW-0443">Lipid metabolism</keyword>
<feature type="compositionally biased region" description="Polar residues" evidence="9">
    <location>
        <begin position="315"/>
        <end position="329"/>
    </location>
</feature>
<dbReference type="GO" id="GO:0005737">
    <property type="term" value="C:cytoplasm"/>
    <property type="evidence" value="ECO:0007669"/>
    <property type="project" value="TreeGrafter"/>
</dbReference>
<dbReference type="PANTHER" id="PTHR16320:SF8">
    <property type="entry name" value="SPHINGOMYELIN PHOSPHODIESTERASE 3"/>
    <property type="match status" value="1"/>
</dbReference>
<evidence type="ECO:0000313" key="16">
    <source>
        <dbReference type="RefSeq" id="XP_032816472.1"/>
    </source>
</evidence>
<evidence type="ECO:0000313" key="12">
    <source>
        <dbReference type="Proteomes" id="UP001318040"/>
    </source>
</evidence>
<dbReference type="RefSeq" id="XP_032816472.1">
    <property type="nucleotide sequence ID" value="XM_032960581.1"/>
</dbReference>
<keyword evidence="10" id="KW-0812">Transmembrane</keyword>
<keyword evidence="5" id="KW-0378">Hydrolase</keyword>
<evidence type="ECO:0000256" key="10">
    <source>
        <dbReference type="SAM" id="Phobius"/>
    </source>
</evidence>
<proteinExistence type="inferred from homology"/>
<evidence type="ECO:0000313" key="14">
    <source>
        <dbReference type="RefSeq" id="XP_032816470.1"/>
    </source>
</evidence>
<dbReference type="KEGG" id="pmrn:116945909"/>
<comment type="catalytic activity">
    <reaction evidence="7">
        <text>a sphingomyelin + H2O = phosphocholine + an N-acylsphing-4-enine + H(+)</text>
        <dbReference type="Rhea" id="RHEA:19253"/>
        <dbReference type="ChEBI" id="CHEBI:15377"/>
        <dbReference type="ChEBI" id="CHEBI:15378"/>
        <dbReference type="ChEBI" id="CHEBI:17636"/>
        <dbReference type="ChEBI" id="CHEBI:52639"/>
        <dbReference type="ChEBI" id="CHEBI:295975"/>
        <dbReference type="EC" id="3.1.4.12"/>
    </reaction>
    <physiologicalReaction direction="left-to-right" evidence="7">
        <dbReference type="Rhea" id="RHEA:19254"/>
    </physiologicalReaction>
</comment>
<accession>A0AAJ7X073</accession>
<dbReference type="SUPFAM" id="SSF56219">
    <property type="entry name" value="DNase I-like"/>
    <property type="match status" value="1"/>
</dbReference>
<comment type="pathway">
    <text evidence="1">Lipid metabolism; sphingolipid metabolism.</text>
</comment>
<evidence type="ECO:0000256" key="8">
    <source>
        <dbReference type="ARBA" id="ARBA00049371"/>
    </source>
</evidence>
<dbReference type="InterPro" id="IPR017766">
    <property type="entry name" value="Sphingomyelinase/PLipase_C"/>
</dbReference>
<feature type="transmembrane region" description="Helical" evidence="10">
    <location>
        <begin position="78"/>
        <end position="107"/>
    </location>
</feature>
<name>A0AAJ7X073_PETMA</name>
<dbReference type="AlphaFoldDB" id="A0AAJ7X073"/>
<dbReference type="FunFam" id="3.60.10.10:FF:000114">
    <property type="entry name" value="Sphingomyelin phosphodiesterase 5"/>
    <property type="match status" value="1"/>
</dbReference>
<keyword evidence="10" id="KW-1133">Transmembrane helix</keyword>
<feature type="transmembrane region" description="Helical" evidence="10">
    <location>
        <begin position="20"/>
        <end position="43"/>
    </location>
</feature>
<dbReference type="CDD" id="cd09078">
    <property type="entry name" value="nSMase"/>
    <property type="match status" value="1"/>
</dbReference>
<dbReference type="GO" id="GO:0004767">
    <property type="term" value="F:sphingomyelin phosphodiesterase activity"/>
    <property type="evidence" value="ECO:0007669"/>
    <property type="project" value="UniProtKB-EC"/>
</dbReference>
<evidence type="ECO:0000259" key="11">
    <source>
        <dbReference type="Pfam" id="PF03372"/>
    </source>
</evidence>
<evidence type="ECO:0000313" key="15">
    <source>
        <dbReference type="RefSeq" id="XP_032816471.1"/>
    </source>
</evidence>
<evidence type="ECO:0000256" key="6">
    <source>
        <dbReference type="ARBA" id="ARBA00022919"/>
    </source>
</evidence>
<feature type="region of interest" description="Disordered" evidence="9">
    <location>
        <begin position="240"/>
        <end position="268"/>
    </location>
</feature>
<dbReference type="InterPro" id="IPR005135">
    <property type="entry name" value="Endo/exonuclease/phosphatase"/>
</dbReference>
<evidence type="ECO:0000256" key="1">
    <source>
        <dbReference type="ARBA" id="ARBA00004760"/>
    </source>
</evidence>
<dbReference type="Gene3D" id="3.60.10.10">
    <property type="entry name" value="Endonuclease/exonuclease/phosphatase"/>
    <property type="match status" value="1"/>
</dbReference>
<dbReference type="RefSeq" id="XP_032816469.1">
    <property type="nucleotide sequence ID" value="XM_032960578.1"/>
</dbReference>
<evidence type="ECO:0000256" key="2">
    <source>
        <dbReference type="ARBA" id="ARBA00004991"/>
    </source>
</evidence>
<evidence type="ECO:0000313" key="13">
    <source>
        <dbReference type="RefSeq" id="XP_032816469.1"/>
    </source>
</evidence>
<dbReference type="Proteomes" id="UP001318040">
    <property type="component" value="Chromosome 25"/>
</dbReference>
<feature type="compositionally biased region" description="Basic and acidic residues" evidence="9">
    <location>
        <begin position="257"/>
        <end position="268"/>
    </location>
</feature>
<feature type="domain" description="Endonuclease/exonuclease/phosphatase" evidence="11">
    <location>
        <begin position="380"/>
        <end position="647"/>
    </location>
</feature>
<dbReference type="InterPro" id="IPR036691">
    <property type="entry name" value="Endo/exonu/phosph_ase_sf"/>
</dbReference>
<keyword evidence="6" id="KW-0746">Sphingolipid metabolism</keyword>
<dbReference type="PANTHER" id="PTHR16320">
    <property type="entry name" value="SPHINGOMYELINASE FAMILY MEMBER"/>
    <property type="match status" value="1"/>
</dbReference>
<dbReference type="GO" id="GO:0005576">
    <property type="term" value="C:extracellular region"/>
    <property type="evidence" value="ECO:0007669"/>
    <property type="project" value="InterPro"/>
</dbReference>
<dbReference type="CTD" id="55512"/>
<comment type="similarity">
    <text evidence="3">Belongs to the neutral sphingomyelinase family.</text>
</comment>
<comment type="pathway">
    <text evidence="2">Sphingolipid metabolism.</text>
</comment>
<gene>
    <name evidence="13 14 15 16" type="primary">SMPD3</name>
</gene>
<keyword evidence="10" id="KW-0472">Membrane</keyword>
<keyword evidence="12" id="KW-1185">Reference proteome</keyword>
<dbReference type="Pfam" id="PF03372">
    <property type="entry name" value="Exo_endo_phos"/>
    <property type="match status" value="1"/>
</dbReference>
<dbReference type="EC" id="3.1.4.12" evidence="4"/>
<dbReference type="RefSeq" id="XP_032816470.1">
    <property type="nucleotide sequence ID" value="XM_032960579.1"/>
</dbReference>
<evidence type="ECO:0000256" key="5">
    <source>
        <dbReference type="ARBA" id="ARBA00022801"/>
    </source>
</evidence>
<comment type="catalytic activity">
    <reaction evidence="8">
        <text>N-(hexadecanoyl)-sphing-4-enine-1-phosphocholine + H2O = N-hexadecanoylsphing-4-enine + phosphocholine + H(+)</text>
        <dbReference type="Rhea" id="RHEA:45644"/>
        <dbReference type="ChEBI" id="CHEBI:15377"/>
        <dbReference type="ChEBI" id="CHEBI:15378"/>
        <dbReference type="ChEBI" id="CHEBI:72959"/>
        <dbReference type="ChEBI" id="CHEBI:78646"/>
        <dbReference type="ChEBI" id="CHEBI:295975"/>
    </reaction>
    <physiologicalReaction direction="left-to-right" evidence="8">
        <dbReference type="Rhea" id="RHEA:45645"/>
    </physiologicalReaction>
</comment>
<feature type="region of interest" description="Disordered" evidence="9">
    <location>
        <begin position="302"/>
        <end position="340"/>
    </location>
</feature>
<sequence>MALHTSPFPNAFLRAVHAAAWLLIVPCYWLCDRLLAALISGTCERRRRLPARRRRRRRRGVAGVGGGGGGDDARCLRFLFAVVVAAPLYLALLAASLPLALLGFAAWAPLQLARRAYAYAGCPDPALSAAAARARLESRPLASGRSFAFATANVRLPPDSLARVGNLPDTQWRAREIGRRVRTGASRPQIKIYVDSPTNTSISAASWSSLLVVSSQGGGADSAGPSPTVSLRRACAMDGGPRGRAAVDSASPSPVIGHRERADAERDGSACVDLSGIQLVLAEPPAGPEADGKKTVTYGEEQQLQQRGGGGGAMTQDSRASSKESLSQPPRSPDWASTDPTGWPTRFVYKPSVMKKSSMRRKKPTDEPFDYEISSFFPANLDFLCLQEVFDKRAAEKLRTQLQAYFQYVLYDVGVYGFHGCSFKFFNSGLFFASCYPILDADYRCFPNAKGADVLVSKGALFVKVQVGTTAQERRLVGFVSCTHTQAAEAGHASVRCEQLDLLVQWQAEFRKECSGEAAGSPASRDIVLFDVMCGDLNFDNCSMEDKLEQHHPLFTHYRDPCRQGPGEEKTWAIGTLLDQEGLYDEEVASPENLQKVLENEEGRKSYLVFPSSKSPRCDQGGRPVPLRGSGRRLDYMLHTEESSLECRTEVEEYSFITQLAGLTDHLPVAMRLLVSSLDEEP</sequence>
<dbReference type="RefSeq" id="XP_032816471.1">
    <property type="nucleotide sequence ID" value="XM_032960580.1"/>
</dbReference>
<evidence type="ECO:0000256" key="7">
    <source>
        <dbReference type="ARBA" id="ARBA00047268"/>
    </source>
</evidence>
<protein>
    <recommendedName>
        <fullName evidence="4">sphingomyelin phosphodiesterase</fullName>
        <ecNumber evidence="4">3.1.4.12</ecNumber>
    </recommendedName>
</protein>
<evidence type="ECO:0000256" key="4">
    <source>
        <dbReference type="ARBA" id="ARBA00012369"/>
    </source>
</evidence>